<dbReference type="AlphaFoldDB" id="Q0TZ23"/>
<feature type="transmembrane region" description="Helical" evidence="1">
    <location>
        <begin position="92"/>
        <end position="113"/>
    </location>
</feature>
<keyword evidence="1" id="KW-0472">Membrane</keyword>
<evidence type="ECO:0000313" key="3">
    <source>
        <dbReference type="Proteomes" id="UP000001055"/>
    </source>
</evidence>
<dbReference type="HOGENOM" id="CLU_1907426_0_0_1"/>
<gene>
    <name evidence="2" type="ORF">SNOG_15148</name>
</gene>
<keyword evidence="1" id="KW-0812">Transmembrane</keyword>
<keyword evidence="1" id="KW-1133">Transmembrane helix</keyword>
<organism evidence="2 3">
    <name type="scientific">Phaeosphaeria nodorum (strain SN15 / ATCC MYA-4574 / FGSC 10173)</name>
    <name type="common">Glume blotch fungus</name>
    <name type="synonym">Parastagonospora nodorum</name>
    <dbReference type="NCBI Taxonomy" id="321614"/>
    <lineage>
        <taxon>Eukaryota</taxon>
        <taxon>Fungi</taxon>
        <taxon>Dikarya</taxon>
        <taxon>Ascomycota</taxon>
        <taxon>Pezizomycotina</taxon>
        <taxon>Dothideomycetes</taxon>
        <taxon>Pleosporomycetidae</taxon>
        <taxon>Pleosporales</taxon>
        <taxon>Pleosporineae</taxon>
        <taxon>Phaeosphaeriaceae</taxon>
        <taxon>Parastagonospora</taxon>
    </lineage>
</organism>
<name>Q0TZ23_PHANO</name>
<evidence type="ECO:0000313" key="2">
    <source>
        <dbReference type="EMBL" id="EAT77373.1"/>
    </source>
</evidence>
<proteinExistence type="predicted"/>
<evidence type="ECO:0000256" key="1">
    <source>
        <dbReference type="SAM" id="Phobius"/>
    </source>
</evidence>
<protein>
    <submittedName>
        <fullName evidence="2">Uncharacterized protein</fullName>
    </submittedName>
</protein>
<dbReference type="RefSeq" id="XP_001805311.1">
    <property type="nucleotide sequence ID" value="XM_001805259.1"/>
</dbReference>
<dbReference type="KEGG" id="pno:SNOG_15148"/>
<dbReference type="InParanoid" id="Q0TZ23"/>
<dbReference type="EMBL" id="CH445360">
    <property type="protein sequence ID" value="EAT77373.1"/>
    <property type="molecule type" value="Genomic_DNA"/>
</dbReference>
<reference evidence="3" key="1">
    <citation type="journal article" date="2007" name="Plant Cell">
        <title>Dothideomycete-plant interactions illuminated by genome sequencing and EST analysis of the wheat pathogen Stagonospora nodorum.</title>
        <authorList>
            <person name="Hane J.K."/>
            <person name="Lowe R.G."/>
            <person name="Solomon P.S."/>
            <person name="Tan K.C."/>
            <person name="Schoch C.L."/>
            <person name="Spatafora J.W."/>
            <person name="Crous P.W."/>
            <person name="Kodira C."/>
            <person name="Birren B.W."/>
            <person name="Galagan J.E."/>
            <person name="Torriani S.F."/>
            <person name="McDonald B.A."/>
            <person name="Oliver R.P."/>
        </authorList>
    </citation>
    <scope>NUCLEOTIDE SEQUENCE [LARGE SCALE GENOMIC DNA]</scope>
    <source>
        <strain evidence="3">SN15 / ATCC MYA-4574 / FGSC 10173</strain>
    </source>
</reference>
<dbReference type="GeneID" id="5982239"/>
<sequence>MGSIMPAFFDELISASRPSLRKHQLVVDILTSMEIVSLIAHMKHLFELRRQNPPPGYSELWYTAGSLIFQATARIGVTILQCITRVPDPAPFVAAFMCSLLAMLWSAFILLLAEYEGAESAGAEGEAGYVGTS</sequence>
<accession>Q0TZ23</accession>
<dbReference type="Proteomes" id="UP000001055">
    <property type="component" value="Unassembled WGS sequence"/>
</dbReference>